<reference evidence="1 2" key="1">
    <citation type="submission" date="2020-07" db="EMBL/GenBank/DDBJ databases">
        <title>Comparative genomics of pyrophilous fungi reveals a link between fire events and developmental genes.</title>
        <authorList>
            <consortium name="DOE Joint Genome Institute"/>
            <person name="Steindorff A.S."/>
            <person name="Carver A."/>
            <person name="Calhoun S."/>
            <person name="Stillman K."/>
            <person name="Liu H."/>
            <person name="Lipzen A."/>
            <person name="Pangilinan J."/>
            <person name="Labutti K."/>
            <person name="Bruns T.D."/>
            <person name="Grigoriev I.V."/>
        </authorList>
    </citation>
    <scope>NUCLEOTIDE SEQUENCE [LARGE SCALE GENOMIC DNA]</scope>
    <source>
        <strain evidence="1 2">CBS 144469</strain>
    </source>
</reference>
<gene>
    <name evidence="1" type="ORF">DFP72DRAFT_1066216</name>
</gene>
<keyword evidence="2" id="KW-1185">Reference proteome</keyword>
<dbReference type="SUPFAM" id="SSF52047">
    <property type="entry name" value="RNI-like"/>
    <property type="match status" value="1"/>
</dbReference>
<protein>
    <submittedName>
        <fullName evidence="1">Uncharacterized protein</fullName>
    </submittedName>
</protein>
<name>A0A8H6M9B3_9AGAR</name>
<comment type="caution">
    <text evidence="1">The sequence shown here is derived from an EMBL/GenBank/DDBJ whole genome shotgun (WGS) entry which is preliminary data.</text>
</comment>
<dbReference type="EMBL" id="JACGCI010000024">
    <property type="protein sequence ID" value="KAF6756831.1"/>
    <property type="molecule type" value="Genomic_DNA"/>
</dbReference>
<evidence type="ECO:0000313" key="2">
    <source>
        <dbReference type="Proteomes" id="UP000521943"/>
    </source>
</evidence>
<dbReference type="Gene3D" id="3.80.10.10">
    <property type="entry name" value="Ribonuclease Inhibitor"/>
    <property type="match status" value="1"/>
</dbReference>
<accession>A0A8H6M9B3</accession>
<evidence type="ECO:0000313" key="1">
    <source>
        <dbReference type="EMBL" id="KAF6756831.1"/>
    </source>
</evidence>
<proteinExistence type="predicted"/>
<dbReference type="Proteomes" id="UP000521943">
    <property type="component" value="Unassembled WGS sequence"/>
</dbReference>
<organism evidence="1 2">
    <name type="scientific">Ephemerocybe angulata</name>
    <dbReference type="NCBI Taxonomy" id="980116"/>
    <lineage>
        <taxon>Eukaryota</taxon>
        <taxon>Fungi</taxon>
        <taxon>Dikarya</taxon>
        <taxon>Basidiomycota</taxon>
        <taxon>Agaricomycotina</taxon>
        <taxon>Agaricomycetes</taxon>
        <taxon>Agaricomycetidae</taxon>
        <taxon>Agaricales</taxon>
        <taxon>Agaricineae</taxon>
        <taxon>Psathyrellaceae</taxon>
        <taxon>Ephemerocybe</taxon>
    </lineage>
</organism>
<dbReference type="AlphaFoldDB" id="A0A8H6M9B3"/>
<dbReference type="OrthoDB" id="2893717at2759"/>
<dbReference type="InterPro" id="IPR032675">
    <property type="entry name" value="LRR_dom_sf"/>
</dbReference>
<sequence length="533" mass="58854">MSTPSILAVFSEEILELILKESNTHGPAEYSGLRLVCKAINDLVEPHVFSTLIIQFTQGNKDSVGEKLSALISGSSPYTRWAKTLQFGQLVPLTPHSDYGFQYDPFQGKEREEVLEKQSRLLVPAIRALAEVEAAIYSCSSTRDPINDVLGALTVLPLLQELTLYRIDMDADLLNKFSKLRSLKIRYPVAETWQALKSLISKSPSLSTLELLEAYGRGNGGSERESANVDLGSLVKDAMESPTFTPTLSSLSVSRDAIRLSDSCVPFLRSLAHLRLGEGAIVSPSFWNALEATGAHLQTLHVPQLDQHSVKYVLSYSGLKDLKVGWPTKCLGDPAVEDEITHQFFHNVLPKHCATLRSLSYERGGVGPWCATDSNMKGIASCKALQVLDMLYYFPSPNEKVVMPIIPLGRLLSRFSDSLPSLETVRVTPVRKFQTGFGCGFAWGEYFRAVHQSFAMSIARAQVSADQKPRFLLTAVGIEFSPVEGKVDGRYQFKMDECPWREEGEAGEGEGEEAAVYDPDAWDSEENDIYIGG</sequence>